<reference evidence="2" key="1">
    <citation type="submission" date="2020-11" db="EMBL/GenBank/DDBJ databases">
        <authorList>
            <person name="Tran Van P."/>
        </authorList>
    </citation>
    <scope>NUCLEOTIDE SEQUENCE</scope>
</reference>
<accession>A0A7R9EWK0</accession>
<evidence type="ECO:0000256" key="1">
    <source>
        <dbReference type="SAM" id="MobiDB-lite"/>
    </source>
</evidence>
<gene>
    <name evidence="2" type="ORF">TBIB3V08_LOCUS4887</name>
</gene>
<name>A0A7R9EWK0_9NEOP</name>
<feature type="region of interest" description="Disordered" evidence="1">
    <location>
        <begin position="1"/>
        <end position="61"/>
    </location>
</feature>
<dbReference type="AlphaFoldDB" id="A0A7R9EWK0"/>
<dbReference type="EMBL" id="OD565726">
    <property type="protein sequence ID" value="CAD7442457.1"/>
    <property type="molecule type" value="Genomic_DNA"/>
</dbReference>
<evidence type="ECO:0000313" key="2">
    <source>
        <dbReference type="EMBL" id="CAD7442457.1"/>
    </source>
</evidence>
<proteinExistence type="predicted"/>
<protein>
    <submittedName>
        <fullName evidence="2">Uncharacterized protein</fullName>
    </submittedName>
</protein>
<sequence>MLSMREPFNYHSQVTSPQHVFTSKDSVRTASVEPTSKYHPNVREETRGALGEGRTPDATHLSPLLLATAARVPPPHPQPLHPQI</sequence>
<feature type="compositionally biased region" description="Polar residues" evidence="1">
    <location>
        <begin position="10"/>
        <end position="34"/>
    </location>
</feature>
<organism evidence="2">
    <name type="scientific">Timema bartmani</name>
    <dbReference type="NCBI Taxonomy" id="61472"/>
    <lineage>
        <taxon>Eukaryota</taxon>
        <taxon>Metazoa</taxon>
        <taxon>Ecdysozoa</taxon>
        <taxon>Arthropoda</taxon>
        <taxon>Hexapoda</taxon>
        <taxon>Insecta</taxon>
        <taxon>Pterygota</taxon>
        <taxon>Neoptera</taxon>
        <taxon>Polyneoptera</taxon>
        <taxon>Phasmatodea</taxon>
        <taxon>Timematodea</taxon>
        <taxon>Timematoidea</taxon>
        <taxon>Timematidae</taxon>
        <taxon>Timema</taxon>
    </lineage>
</organism>